<dbReference type="Gene3D" id="1.10.150.690">
    <property type="entry name" value="DUF2063"/>
    <property type="match status" value="1"/>
</dbReference>
<dbReference type="InterPro" id="IPR044922">
    <property type="entry name" value="DUF2063_N_sf"/>
</dbReference>
<gene>
    <name evidence="2" type="ORF">SAMN05216227_101962</name>
</gene>
<protein>
    <submittedName>
        <fullName evidence="2">Putative DNA-binding domain-containing protein</fullName>
    </submittedName>
</protein>
<accession>A0A1H8IAA5</accession>
<dbReference type="AlphaFoldDB" id="A0A1H8IAA5"/>
<dbReference type="STRING" id="1077947.SAMN05216227_101962"/>
<evidence type="ECO:0000313" key="3">
    <source>
        <dbReference type="Proteomes" id="UP000183002"/>
    </source>
</evidence>
<dbReference type="EMBL" id="FOCO01000019">
    <property type="protein sequence ID" value="SEN65259.1"/>
    <property type="molecule type" value="Genomic_DNA"/>
</dbReference>
<feature type="domain" description="Putative DNA-binding" evidence="1">
    <location>
        <begin position="2"/>
        <end position="87"/>
    </location>
</feature>
<evidence type="ECO:0000259" key="1">
    <source>
        <dbReference type="Pfam" id="PF09836"/>
    </source>
</evidence>
<evidence type="ECO:0000313" key="2">
    <source>
        <dbReference type="EMBL" id="SEN65259.1"/>
    </source>
</evidence>
<sequence length="236" mass="24668">MAALLDPEMAVPAGLVDARGQPAGRRFSVYRNNVAGSLTDVLAAGFPVLEKLLGAAYFRALAGVFLRAHPPQTRMMMLYGADMPVFLAGFAPLAHLPYMADVARLEQALRESYHAADAAAHDLSALGPEPFMAARLVLAPGVRLLRARHPVLSIWRANMEGGPAPRMQAEDVLIVRPEFDPVAHVLPTGGAAFVAALLAGDSVGAAFEAAGDGFDVNVVLGLLVGGGAIVGLKEDL</sequence>
<dbReference type="Proteomes" id="UP000183002">
    <property type="component" value="Unassembled WGS sequence"/>
</dbReference>
<reference evidence="2 3" key="1">
    <citation type="submission" date="2016-10" db="EMBL/GenBank/DDBJ databases">
        <authorList>
            <person name="de Groot N.N."/>
        </authorList>
    </citation>
    <scope>NUCLEOTIDE SEQUENCE [LARGE SCALE GENOMIC DNA]</scope>
    <source>
        <strain evidence="2 3">CGMCC 1.10836</strain>
    </source>
</reference>
<dbReference type="GO" id="GO:0003677">
    <property type="term" value="F:DNA binding"/>
    <property type="evidence" value="ECO:0007669"/>
    <property type="project" value="UniProtKB-KW"/>
</dbReference>
<dbReference type="Pfam" id="PF09836">
    <property type="entry name" value="DUF2063"/>
    <property type="match status" value="1"/>
</dbReference>
<keyword evidence="2" id="KW-0238">DNA-binding</keyword>
<keyword evidence="3" id="KW-1185">Reference proteome</keyword>
<name>A0A1H8IAA5_9RHOB</name>
<dbReference type="InterPro" id="IPR018640">
    <property type="entry name" value="DUF2063"/>
</dbReference>
<proteinExistence type="predicted"/>
<organism evidence="2 3">
    <name type="scientific">Pseudorhodobacter antarcticus</name>
    <dbReference type="NCBI Taxonomy" id="1077947"/>
    <lineage>
        <taxon>Bacteria</taxon>
        <taxon>Pseudomonadati</taxon>
        <taxon>Pseudomonadota</taxon>
        <taxon>Alphaproteobacteria</taxon>
        <taxon>Rhodobacterales</taxon>
        <taxon>Paracoccaceae</taxon>
        <taxon>Pseudorhodobacter</taxon>
    </lineage>
</organism>